<feature type="compositionally biased region" description="Polar residues" evidence="1">
    <location>
        <begin position="214"/>
        <end position="225"/>
    </location>
</feature>
<organism evidence="2 3">
    <name type="scientific">Eragrostis curvula</name>
    <name type="common">weeping love grass</name>
    <dbReference type="NCBI Taxonomy" id="38414"/>
    <lineage>
        <taxon>Eukaryota</taxon>
        <taxon>Viridiplantae</taxon>
        <taxon>Streptophyta</taxon>
        <taxon>Embryophyta</taxon>
        <taxon>Tracheophyta</taxon>
        <taxon>Spermatophyta</taxon>
        <taxon>Magnoliopsida</taxon>
        <taxon>Liliopsida</taxon>
        <taxon>Poales</taxon>
        <taxon>Poaceae</taxon>
        <taxon>PACMAD clade</taxon>
        <taxon>Chloridoideae</taxon>
        <taxon>Eragrostideae</taxon>
        <taxon>Eragrostidinae</taxon>
        <taxon>Eragrostis</taxon>
    </lineage>
</organism>
<feature type="compositionally biased region" description="Low complexity" evidence="1">
    <location>
        <begin position="124"/>
        <end position="135"/>
    </location>
</feature>
<evidence type="ECO:0008006" key="4">
    <source>
        <dbReference type="Google" id="ProtNLM"/>
    </source>
</evidence>
<dbReference type="Proteomes" id="UP000324897">
    <property type="component" value="Chromosome 6"/>
</dbReference>
<evidence type="ECO:0000313" key="3">
    <source>
        <dbReference type="Proteomes" id="UP000324897"/>
    </source>
</evidence>
<feature type="region of interest" description="Disordered" evidence="1">
    <location>
        <begin position="94"/>
        <end position="155"/>
    </location>
</feature>
<dbReference type="Gramene" id="TVU51741">
    <property type="protein sequence ID" value="TVU51741"/>
    <property type="gene ID" value="EJB05_03183"/>
</dbReference>
<reference evidence="2 3" key="1">
    <citation type="journal article" date="2019" name="Sci. Rep.">
        <title>A high-quality genome of Eragrostis curvula grass provides insights into Poaceae evolution and supports new strategies to enhance forage quality.</title>
        <authorList>
            <person name="Carballo J."/>
            <person name="Santos B.A.C.M."/>
            <person name="Zappacosta D."/>
            <person name="Garbus I."/>
            <person name="Selva J.P."/>
            <person name="Gallo C.A."/>
            <person name="Diaz A."/>
            <person name="Albertini E."/>
            <person name="Caccamo M."/>
            <person name="Echenique V."/>
        </authorList>
    </citation>
    <scope>NUCLEOTIDE SEQUENCE [LARGE SCALE GENOMIC DNA]</scope>
    <source>
        <strain evidence="3">cv. Victoria</strain>
        <tissue evidence="2">Leaf</tissue>
    </source>
</reference>
<feature type="compositionally biased region" description="Acidic residues" evidence="1">
    <location>
        <begin position="101"/>
        <end position="116"/>
    </location>
</feature>
<sequence>MPMGAETDLSPPPVPEPALSPEPDVGGHDNQGWKADMMSALGESVSFGRFLAEPLDWGKWSTFAHNRYLEEAARQARPGSVAQKKALFEAHYARKRKSEEAAADDQVGYEEEDLAEPDGGGVEGASLSSSAAGSSCMTDDAATGQEQEVCGGGGGGGGDFAAVECGGGGGDELAGVAEEVEAITDGVGSACKMDEAVNEPCHVEPDAQAHDGATHSQEGVCNDNSEPAEAVQKQPLKEISIVNQDITDSAKKRRLQMPSLLQKPSKFSSPSSGKKGQSSSAKRRSALHSSKENTSPQSTDSSKRAANSVTKKRSTLAALHMSMRFSRCETGNAASTSRNLGTTIAERISQLQSASRPVENTQLEEFRPQRKTIPRALPEFAPRTAQVDEQRPSHVMRVKEKLFGSTSPSVTQKPGITKEKERKLNNEAGFKESRQSFCFKARPLPNFCRKNKQAKDSNQQTAQEIQNLPTSDRLPGDVNHAHQMGKGVSKEKQICCFPIRKLY</sequence>
<feature type="compositionally biased region" description="Polar residues" evidence="1">
    <location>
        <begin position="456"/>
        <end position="470"/>
    </location>
</feature>
<feature type="region of interest" description="Disordered" evidence="1">
    <location>
        <begin position="202"/>
        <end position="315"/>
    </location>
</feature>
<proteinExistence type="predicted"/>
<feature type="region of interest" description="Disordered" evidence="1">
    <location>
        <begin position="1"/>
        <end position="33"/>
    </location>
</feature>
<dbReference type="OrthoDB" id="758458at2759"/>
<dbReference type="EMBL" id="RWGY01000002">
    <property type="protein sequence ID" value="TVU51741.1"/>
    <property type="molecule type" value="Genomic_DNA"/>
</dbReference>
<name>A0A5J9WUJ1_9POAL</name>
<feature type="compositionally biased region" description="Pro residues" evidence="1">
    <location>
        <begin position="10"/>
        <end position="20"/>
    </location>
</feature>
<evidence type="ECO:0000256" key="1">
    <source>
        <dbReference type="SAM" id="MobiDB-lite"/>
    </source>
</evidence>
<feature type="region of interest" description="Disordered" evidence="1">
    <location>
        <begin position="451"/>
        <end position="485"/>
    </location>
</feature>
<dbReference type="PANTHER" id="PTHR47067:SF7">
    <property type="entry name" value="TPX2 (TARGETING PROTEIN FOR XKLP2) PROTEIN FAMILY"/>
    <property type="match status" value="1"/>
</dbReference>
<evidence type="ECO:0000313" key="2">
    <source>
        <dbReference type="EMBL" id="TVU51741.1"/>
    </source>
</evidence>
<feature type="compositionally biased region" description="Low complexity" evidence="1">
    <location>
        <begin position="259"/>
        <end position="280"/>
    </location>
</feature>
<dbReference type="PANTHER" id="PTHR47067">
    <property type="entry name" value="TPX2 (TARGETING PROTEIN FOR XKLP2) PROTEIN FAMILY-RELATED"/>
    <property type="match status" value="1"/>
</dbReference>
<feature type="compositionally biased region" description="Polar residues" evidence="1">
    <location>
        <begin position="292"/>
        <end position="309"/>
    </location>
</feature>
<accession>A0A5J9WUJ1</accession>
<comment type="caution">
    <text evidence="2">The sequence shown here is derived from an EMBL/GenBank/DDBJ whole genome shotgun (WGS) entry which is preliminary data.</text>
</comment>
<protein>
    <recommendedName>
        <fullName evidence="4">TPX2 C-terminal domain-containing protein</fullName>
    </recommendedName>
</protein>
<dbReference type="AlphaFoldDB" id="A0A5J9WUJ1"/>
<gene>
    <name evidence="2" type="ORF">EJB05_03183</name>
</gene>
<dbReference type="InterPro" id="IPR044216">
    <property type="entry name" value="WDL7"/>
</dbReference>
<feature type="compositionally biased region" description="Basic and acidic residues" evidence="1">
    <location>
        <begin position="202"/>
        <end position="213"/>
    </location>
</feature>
<keyword evidence="3" id="KW-1185">Reference proteome</keyword>